<protein>
    <recommendedName>
        <fullName evidence="2">DUF1351 domain-containing protein</fullName>
    </recommendedName>
</protein>
<evidence type="ECO:0008006" key="2">
    <source>
        <dbReference type="Google" id="ProtNLM"/>
    </source>
</evidence>
<reference evidence="1" key="1">
    <citation type="journal article" date="2021" name="Proc. Natl. Acad. Sci. U.S.A.">
        <title>A Catalog of Tens of Thousands of Viruses from Human Metagenomes Reveals Hidden Associations with Chronic Diseases.</title>
        <authorList>
            <person name="Tisza M.J."/>
            <person name="Buck C.B."/>
        </authorList>
    </citation>
    <scope>NUCLEOTIDE SEQUENCE</scope>
    <source>
        <strain evidence="1">Ct0wg9</strain>
    </source>
</reference>
<dbReference type="InterPro" id="IPR009785">
    <property type="entry name" value="Prophage_Lj928_Orf309"/>
</dbReference>
<accession>A0A8S5NF27</accession>
<sequence>MELVIYSPIEELFKKPIEWNHEDLKKYATEKAEYYKNTAYTDDQGRMLKSDRATVNKLVQALEAKDREVKKLCLTPYEKFHKEIKESVDILKEPIALMDTQISSMEEERRSKKMEEVQKIWDAAERPDWLRLEQIFDQRWLNATVSLKAVSEAVSHAVESIEKDCMVLDSLPEYSFEANEAYRRTLDLNYALKEGQRLVAIQKQKAEQGAARRAQEEARSVQEHTKVQRLENIRVPDEERTWVNFSAYLTVEDAKALKVFFNSRNIQFKAV</sequence>
<proteinExistence type="predicted"/>
<dbReference type="EMBL" id="BK015160">
    <property type="protein sequence ID" value="DAD93437.1"/>
    <property type="molecule type" value="Genomic_DNA"/>
</dbReference>
<name>A0A8S5NF27_9CAUD</name>
<organism evidence="1">
    <name type="scientific">Myoviridae sp. ct0wg9</name>
    <dbReference type="NCBI Taxonomy" id="2826600"/>
    <lineage>
        <taxon>Viruses</taxon>
        <taxon>Duplodnaviria</taxon>
        <taxon>Heunggongvirae</taxon>
        <taxon>Uroviricota</taxon>
        <taxon>Caudoviricetes</taxon>
    </lineage>
</organism>
<dbReference type="Pfam" id="PF07083">
    <property type="entry name" value="DUF1351"/>
    <property type="match status" value="1"/>
</dbReference>
<evidence type="ECO:0000313" key="1">
    <source>
        <dbReference type="EMBL" id="DAD93437.1"/>
    </source>
</evidence>